<gene>
    <name evidence="1" type="ORF">LY01_02687</name>
</gene>
<accession>A0A2S6IFK8</accession>
<organism evidence="1 2">
    <name type="scientific">Nonlabens xylanidelens</name>
    <dbReference type="NCBI Taxonomy" id="191564"/>
    <lineage>
        <taxon>Bacteria</taxon>
        <taxon>Pseudomonadati</taxon>
        <taxon>Bacteroidota</taxon>
        <taxon>Flavobacteriia</taxon>
        <taxon>Flavobacteriales</taxon>
        <taxon>Flavobacteriaceae</taxon>
        <taxon>Nonlabens</taxon>
    </lineage>
</organism>
<evidence type="ECO:0000313" key="2">
    <source>
        <dbReference type="Proteomes" id="UP000239002"/>
    </source>
</evidence>
<reference evidence="1 2" key="1">
    <citation type="submission" date="2018-02" db="EMBL/GenBank/DDBJ databases">
        <title>Genomic Encyclopedia of Archaeal and Bacterial Type Strains, Phase II (KMG-II): from individual species to whole genera.</title>
        <authorList>
            <person name="Goeker M."/>
        </authorList>
    </citation>
    <scope>NUCLEOTIDE SEQUENCE [LARGE SCALE GENOMIC DNA]</scope>
    <source>
        <strain evidence="1 2">DSM 16809</strain>
    </source>
</reference>
<evidence type="ECO:0000313" key="1">
    <source>
        <dbReference type="EMBL" id="PPK92983.1"/>
    </source>
</evidence>
<proteinExistence type="predicted"/>
<name>A0A2S6IFK8_9FLAO</name>
<comment type="caution">
    <text evidence="1">The sequence shown here is derived from an EMBL/GenBank/DDBJ whole genome shotgun (WGS) entry which is preliminary data.</text>
</comment>
<dbReference type="Proteomes" id="UP000239002">
    <property type="component" value="Unassembled WGS sequence"/>
</dbReference>
<protein>
    <submittedName>
        <fullName evidence="1">Uncharacterized protein</fullName>
    </submittedName>
</protein>
<dbReference type="AlphaFoldDB" id="A0A2S6IFK8"/>
<keyword evidence="2" id="KW-1185">Reference proteome</keyword>
<sequence>MYYSENYCHQTGENSYGKTSMRYPILNSDYENKDNFRRDLRIL</sequence>
<dbReference type="EMBL" id="PTJE01000008">
    <property type="protein sequence ID" value="PPK92983.1"/>
    <property type="molecule type" value="Genomic_DNA"/>
</dbReference>